<evidence type="ECO:0000313" key="3">
    <source>
        <dbReference type="EMBL" id="HGG02612.1"/>
    </source>
</evidence>
<name>A0A7C3VJ24_9CYAN</name>
<protein>
    <submittedName>
        <fullName evidence="3">Uncharacterized protein</fullName>
    </submittedName>
</protein>
<feature type="compositionally biased region" description="Polar residues" evidence="1">
    <location>
        <begin position="40"/>
        <end position="59"/>
    </location>
</feature>
<dbReference type="AlphaFoldDB" id="A0A7C3VJ24"/>
<comment type="caution">
    <text evidence="3">The sequence shown here is derived from an EMBL/GenBank/DDBJ whole genome shotgun (WGS) entry which is preliminary data.</text>
</comment>
<accession>A0A7C3VJ24</accession>
<feature type="region of interest" description="Disordered" evidence="1">
    <location>
        <begin position="32"/>
        <end position="71"/>
    </location>
</feature>
<evidence type="ECO:0000256" key="1">
    <source>
        <dbReference type="SAM" id="MobiDB-lite"/>
    </source>
</evidence>
<feature type="chain" id="PRO_5027930727" evidence="2">
    <location>
        <begin position="29"/>
        <end position="121"/>
    </location>
</feature>
<reference evidence="3" key="1">
    <citation type="journal article" date="2020" name="mSystems">
        <title>Genome- and Community-Level Interaction Insights into Carbon Utilization and Element Cycling Functions of Hydrothermarchaeota in Hydrothermal Sediment.</title>
        <authorList>
            <person name="Zhou Z."/>
            <person name="Liu Y."/>
            <person name="Xu W."/>
            <person name="Pan J."/>
            <person name="Luo Z.H."/>
            <person name="Li M."/>
        </authorList>
    </citation>
    <scope>NUCLEOTIDE SEQUENCE [LARGE SCALE GENOMIC DNA]</scope>
    <source>
        <strain evidence="3">SpSt-374</strain>
    </source>
</reference>
<dbReference type="EMBL" id="DSPX01000194">
    <property type="protein sequence ID" value="HGG02612.1"/>
    <property type="molecule type" value="Genomic_DNA"/>
</dbReference>
<keyword evidence="2" id="KW-0732">Signal</keyword>
<proteinExistence type="predicted"/>
<sequence length="121" mass="13326">MKMNKSVLFACLVALAAVPLFRAQPTLAEGNADALKEPQTESNYEVNQPTQTGQNNDPFSGTGGDSRPFTPFDFIHRANLGGGVDMRQFMLQQDENLNDAAAQFRARQLELLRQDPETVSP</sequence>
<evidence type="ECO:0000256" key="2">
    <source>
        <dbReference type="SAM" id="SignalP"/>
    </source>
</evidence>
<feature type="signal peptide" evidence="2">
    <location>
        <begin position="1"/>
        <end position="28"/>
    </location>
</feature>
<organism evidence="3">
    <name type="scientific">Planktothricoides sp. SpSt-374</name>
    <dbReference type="NCBI Taxonomy" id="2282167"/>
    <lineage>
        <taxon>Bacteria</taxon>
        <taxon>Bacillati</taxon>
        <taxon>Cyanobacteriota</taxon>
        <taxon>Cyanophyceae</taxon>
        <taxon>Oscillatoriophycideae</taxon>
        <taxon>Oscillatoriales</taxon>
        <taxon>Oscillatoriaceae</taxon>
        <taxon>Planktothricoides</taxon>
    </lineage>
</organism>
<gene>
    <name evidence="3" type="ORF">ENR15_18715</name>
</gene>